<organism evidence="2 3">
    <name type="scientific">Podospora appendiculata</name>
    <dbReference type="NCBI Taxonomy" id="314037"/>
    <lineage>
        <taxon>Eukaryota</taxon>
        <taxon>Fungi</taxon>
        <taxon>Dikarya</taxon>
        <taxon>Ascomycota</taxon>
        <taxon>Pezizomycotina</taxon>
        <taxon>Sordariomycetes</taxon>
        <taxon>Sordariomycetidae</taxon>
        <taxon>Sordariales</taxon>
        <taxon>Podosporaceae</taxon>
        <taxon>Podospora</taxon>
    </lineage>
</organism>
<comment type="caution">
    <text evidence="2">The sequence shown here is derived from an EMBL/GenBank/DDBJ whole genome shotgun (WGS) entry which is preliminary data.</text>
</comment>
<feature type="transmembrane region" description="Helical" evidence="1">
    <location>
        <begin position="32"/>
        <end position="48"/>
    </location>
</feature>
<keyword evidence="1" id="KW-1133">Transmembrane helix</keyword>
<evidence type="ECO:0000313" key="3">
    <source>
        <dbReference type="Proteomes" id="UP001270362"/>
    </source>
</evidence>
<keyword evidence="1" id="KW-0472">Membrane</keyword>
<gene>
    <name evidence="2" type="ORF">B0T22DRAFT_278303</name>
</gene>
<reference evidence="2" key="2">
    <citation type="submission" date="2023-06" db="EMBL/GenBank/DDBJ databases">
        <authorList>
            <consortium name="Lawrence Berkeley National Laboratory"/>
            <person name="Haridas S."/>
            <person name="Hensen N."/>
            <person name="Bonometti L."/>
            <person name="Westerberg I."/>
            <person name="Brannstrom I.O."/>
            <person name="Guillou S."/>
            <person name="Cros-Aarteil S."/>
            <person name="Calhoun S."/>
            <person name="Kuo A."/>
            <person name="Mondo S."/>
            <person name="Pangilinan J."/>
            <person name="Riley R."/>
            <person name="Labutti K."/>
            <person name="Andreopoulos B."/>
            <person name="Lipzen A."/>
            <person name="Chen C."/>
            <person name="Yanf M."/>
            <person name="Daum C."/>
            <person name="Ng V."/>
            <person name="Clum A."/>
            <person name="Steindorff A."/>
            <person name="Ohm R."/>
            <person name="Martin F."/>
            <person name="Silar P."/>
            <person name="Natvig D."/>
            <person name="Lalanne C."/>
            <person name="Gautier V."/>
            <person name="Ament-Velasquez S.L."/>
            <person name="Kruys A."/>
            <person name="Hutchinson M.I."/>
            <person name="Powell A.J."/>
            <person name="Barry K."/>
            <person name="Miller A.N."/>
            <person name="Grigoriev I.V."/>
            <person name="Debuchy R."/>
            <person name="Gladieux P."/>
            <person name="Thoren M.H."/>
            <person name="Johannesson H."/>
        </authorList>
    </citation>
    <scope>NUCLEOTIDE SEQUENCE</scope>
    <source>
        <strain evidence="2">CBS 314.62</strain>
    </source>
</reference>
<feature type="transmembrane region" description="Helical" evidence="1">
    <location>
        <begin position="6"/>
        <end position="25"/>
    </location>
</feature>
<proteinExistence type="predicted"/>
<dbReference type="Proteomes" id="UP001270362">
    <property type="component" value="Unassembled WGS sequence"/>
</dbReference>
<protein>
    <submittedName>
        <fullName evidence="2">Uncharacterized protein</fullName>
    </submittedName>
</protein>
<evidence type="ECO:0000313" key="2">
    <source>
        <dbReference type="EMBL" id="KAK3682178.1"/>
    </source>
</evidence>
<accession>A0AAE0X0Y6</accession>
<dbReference type="AlphaFoldDB" id="A0AAE0X0Y6"/>
<sequence>MGTEWYSFFLALFSIFLFCVCRVSCLVYSSTLDVLATLFYFILFYLHGTEGRNLPTVGGRQEETGETRKRRGEWKEYPCIKPNGINYEDYTSVYWAPSC</sequence>
<evidence type="ECO:0000256" key="1">
    <source>
        <dbReference type="SAM" id="Phobius"/>
    </source>
</evidence>
<dbReference type="EMBL" id="JAULSO010000005">
    <property type="protein sequence ID" value="KAK3682178.1"/>
    <property type="molecule type" value="Genomic_DNA"/>
</dbReference>
<keyword evidence="3" id="KW-1185">Reference proteome</keyword>
<name>A0AAE0X0Y6_9PEZI</name>
<reference evidence="2" key="1">
    <citation type="journal article" date="2023" name="Mol. Phylogenet. Evol.">
        <title>Genome-scale phylogeny and comparative genomics of the fungal order Sordariales.</title>
        <authorList>
            <person name="Hensen N."/>
            <person name="Bonometti L."/>
            <person name="Westerberg I."/>
            <person name="Brannstrom I.O."/>
            <person name="Guillou S."/>
            <person name="Cros-Aarteil S."/>
            <person name="Calhoun S."/>
            <person name="Haridas S."/>
            <person name="Kuo A."/>
            <person name="Mondo S."/>
            <person name="Pangilinan J."/>
            <person name="Riley R."/>
            <person name="LaButti K."/>
            <person name="Andreopoulos B."/>
            <person name="Lipzen A."/>
            <person name="Chen C."/>
            <person name="Yan M."/>
            <person name="Daum C."/>
            <person name="Ng V."/>
            <person name="Clum A."/>
            <person name="Steindorff A."/>
            <person name="Ohm R.A."/>
            <person name="Martin F."/>
            <person name="Silar P."/>
            <person name="Natvig D.O."/>
            <person name="Lalanne C."/>
            <person name="Gautier V."/>
            <person name="Ament-Velasquez S.L."/>
            <person name="Kruys A."/>
            <person name="Hutchinson M.I."/>
            <person name="Powell A.J."/>
            <person name="Barry K."/>
            <person name="Miller A.N."/>
            <person name="Grigoriev I.V."/>
            <person name="Debuchy R."/>
            <person name="Gladieux P."/>
            <person name="Hiltunen Thoren M."/>
            <person name="Johannesson H."/>
        </authorList>
    </citation>
    <scope>NUCLEOTIDE SEQUENCE</scope>
    <source>
        <strain evidence="2">CBS 314.62</strain>
    </source>
</reference>
<keyword evidence="1" id="KW-0812">Transmembrane</keyword>